<proteinExistence type="predicted"/>
<evidence type="ECO:0000313" key="2">
    <source>
        <dbReference type="Proteomes" id="UP000236544"/>
    </source>
</evidence>
<keyword evidence="2" id="KW-1185">Reference proteome</keyword>
<evidence type="ECO:0000313" key="1">
    <source>
        <dbReference type="EMBL" id="CUS25022.1"/>
    </source>
</evidence>
<dbReference type="SUPFAM" id="SSF54695">
    <property type="entry name" value="POZ domain"/>
    <property type="match status" value="1"/>
</dbReference>
<dbReference type="EMBL" id="LN890552">
    <property type="protein sequence ID" value="CUS25022.1"/>
    <property type="molecule type" value="Genomic_DNA"/>
</dbReference>
<protein>
    <submittedName>
        <fullName evidence="1">LAQU0S25e00144g1_1</fullName>
    </submittedName>
</protein>
<dbReference type="Proteomes" id="UP000236544">
    <property type="component" value="Unassembled WGS sequence"/>
</dbReference>
<accession>A0A0N7MMG2</accession>
<dbReference type="AlphaFoldDB" id="A0A0N7MMG2"/>
<dbReference type="Gene3D" id="3.30.710.10">
    <property type="entry name" value="Potassium Channel Kv1.1, Chain A"/>
    <property type="match status" value="1"/>
</dbReference>
<reference evidence="2" key="1">
    <citation type="submission" date="2015-10" db="EMBL/GenBank/DDBJ databases">
        <authorList>
            <person name="Devillers H."/>
        </authorList>
    </citation>
    <scope>NUCLEOTIDE SEQUENCE [LARGE SCALE GENOMIC DNA]</scope>
</reference>
<dbReference type="PANTHER" id="PTHR31758">
    <property type="entry name" value="BTB/POZ DOMAIN-CONTAINING PROTEIN YLR108C"/>
    <property type="match status" value="1"/>
</dbReference>
<dbReference type="OrthoDB" id="2414723at2759"/>
<organism evidence="1 2">
    <name type="scientific">Lachancea quebecensis</name>
    <dbReference type="NCBI Taxonomy" id="1654605"/>
    <lineage>
        <taxon>Eukaryota</taxon>
        <taxon>Fungi</taxon>
        <taxon>Dikarya</taxon>
        <taxon>Ascomycota</taxon>
        <taxon>Saccharomycotina</taxon>
        <taxon>Saccharomycetes</taxon>
        <taxon>Saccharomycetales</taxon>
        <taxon>Saccharomycetaceae</taxon>
        <taxon>Lachancea</taxon>
    </lineage>
</organism>
<gene>
    <name evidence="1" type="ORF">LAQU0_S25e00144g</name>
</gene>
<sequence>MSLSLSPGPEAVLPPDNTYAIQAGGELFRLSGFSLNSDAPSYFTAHFSRDPSATLILDRCPSVFRLIVQHLQGYAVNVDDETQFTALFSDALYFSLPRLQTLLRTSDYHYTCVGGVHFKLPKHLVSEPGNTPNYFDVTSGSVFQDLERVFRSKNLARPPPLSPPYVSRSPEYFAQLISLLQGGALDLAPCARRSLILECRYYRFLRLEQQLVPCRLSWNPFSRTPEVFLDLVDVKSAGVSLPDHPLSVAATPAEPVAKKPRTAFTTVQYKRPFIDAESPSRDLKFQMDFPHEATVFYAGDSKEFYVSLSAQLLEKFCFVFRKFLSQLGIDIARFMRRTSSESSVLVFPAELTDCHLEVNKLPCKDLVSLLETPHAAERRPGHGSYSTSLVPAQSIQLVKSIWQLAIRGETVLMVASKIDAVSSIKCLNADLEFL</sequence>
<dbReference type="PANTHER" id="PTHR31758:SF2">
    <property type="entry name" value="BTB_POZ DOMAIN-CONTAINING PROTEIN YLR108C"/>
    <property type="match status" value="1"/>
</dbReference>
<dbReference type="InterPro" id="IPR011333">
    <property type="entry name" value="SKP1/BTB/POZ_sf"/>
</dbReference>
<name>A0A0N7MMG2_9SACH</name>